<keyword evidence="7" id="KW-1185">Reference proteome</keyword>
<keyword evidence="3 6" id="KW-0238">DNA-binding</keyword>
<accession>A0A7W7PIR0</accession>
<evidence type="ECO:0000259" key="5">
    <source>
        <dbReference type="PROSITE" id="PS50931"/>
    </source>
</evidence>
<dbReference type="PANTHER" id="PTHR30346">
    <property type="entry name" value="TRANSCRIPTIONAL DUAL REGULATOR HCAR-RELATED"/>
    <property type="match status" value="1"/>
</dbReference>
<keyword evidence="4" id="KW-0804">Transcription</keyword>
<dbReference type="AlphaFoldDB" id="A0A7W7PIR0"/>
<evidence type="ECO:0000256" key="4">
    <source>
        <dbReference type="ARBA" id="ARBA00023163"/>
    </source>
</evidence>
<reference evidence="6 7" key="1">
    <citation type="submission" date="2020-08" db="EMBL/GenBank/DDBJ databases">
        <title>Genomic Encyclopedia of Type Strains, Phase III (KMG-III): the genomes of soil and plant-associated and newly described type strains.</title>
        <authorList>
            <person name="Whitman W."/>
        </authorList>
    </citation>
    <scope>NUCLEOTIDE SEQUENCE [LARGE SCALE GENOMIC DNA]</scope>
    <source>
        <strain evidence="6 7">CECT 3265</strain>
    </source>
</reference>
<dbReference type="PANTHER" id="PTHR30346:SF28">
    <property type="entry name" value="HTH-TYPE TRANSCRIPTIONAL REGULATOR CYNR"/>
    <property type="match status" value="1"/>
</dbReference>
<evidence type="ECO:0000313" key="7">
    <source>
        <dbReference type="Proteomes" id="UP000556436"/>
    </source>
</evidence>
<organism evidence="6 7">
    <name type="scientific">Streptomyces netropsis</name>
    <name type="common">Streptoverticillium netropsis</name>
    <dbReference type="NCBI Taxonomy" id="55404"/>
    <lineage>
        <taxon>Bacteria</taxon>
        <taxon>Bacillati</taxon>
        <taxon>Actinomycetota</taxon>
        <taxon>Actinomycetes</taxon>
        <taxon>Kitasatosporales</taxon>
        <taxon>Streptomycetaceae</taxon>
        <taxon>Streptomyces</taxon>
    </lineage>
</organism>
<dbReference type="GO" id="GO:0032993">
    <property type="term" value="C:protein-DNA complex"/>
    <property type="evidence" value="ECO:0007669"/>
    <property type="project" value="TreeGrafter"/>
</dbReference>
<proteinExistence type="inferred from homology"/>
<feature type="domain" description="HTH lysR-type" evidence="5">
    <location>
        <begin position="1"/>
        <end position="58"/>
    </location>
</feature>
<dbReference type="Pfam" id="PF00126">
    <property type="entry name" value="HTH_1"/>
    <property type="match status" value="1"/>
</dbReference>
<dbReference type="Gene3D" id="1.10.10.10">
    <property type="entry name" value="Winged helix-like DNA-binding domain superfamily/Winged helix DNA-binding domain"/>
    <property type="match status" value="1"/>
</dbReference>
<dbReference type="RefSeq" id="WP_184738967.1">
    <property type="nucleotide sequence ID" value="NZ_BMRW01000014.1"/>
</dbReference>
<gene>
    <name evidence="6" type="ORF">FHS38_006138</name>
</gene>
<keyword evidence="2" id="KW-0805">Transcription regulation</keyword>
<dbReference type="EMBL" id="JACHJG010000016">
    <property type="protein sequence ID" value="MBB4890060.1"/>
    <property type="molecule type" value="Genomic_DNA"/>
</dbReference>
<dbReference type="FunFam" id="1.10.10.10:FF:000001">
    <property type="entry name" value="LysR family transcriptional regulator"/>
    <property type="match status" value="1"/>
</dbReference>
<sequence>MLERELRAFISTAEIGRMDRAAKMLGYSQPAVSYQIRCLEQTLGAKLFVRGSAGARLTAEGRMILPSARAVLTLIDSMKDVCEV</sequence>
<dbReference type="InterPro" id="IPR036390">
    <property type="entry name" value="WH_DNA-bd_sf"/>
</dbReference>
<evidence type="ECO:0000256" key="2">
    <source>
        <dbReference type="ARBA" id="ARBA00023015"/>
    </source>
</evidence>
<dbReference type="SUPFAM" id="SSF46785">
    <property type="entry name" value="Winged helix' DNA-binding domain"/>
    <property type="match status" value="1"/>
</dbReference>
<dbReference type="PROSITE" id="PS50931">
    <property type="entry name" value="HTH_LYSR"/>
    <property type="match status" value="1"/>
</dbReference>
<dbReference type="PRINTS" id="PR00039">
    <property type="entry name" value="HTHLYSR"/>
</dbReference>
<evidence type="ECO:0000313" key="6">
    <source>
        <dbReference type="EMBL" id="MBB4890060.1"/>
    </source>
</evidence>
<dbReference type="InterPro" id="IPR000847">
    <property type="entry name" value="LysR_HTH_N"/>
</dbReference>
<evidence type="ECO:0000256" key="3">
    <source>
        <dbReference type="ARBA" id="ARBA00023125"/>
    </source>
</evidence>
<dbReference type="GO" id="GO:0003677">
    <property type="term" value="F:DNA binding"/>
    <property type="evidence" value="ECO:0007669"/>
    <property type="project" value="UniProtKB-KW"/>
</dbReference>
<dbReference type="Proteomes" id="UP000556436">
    <property type="component" value="Unassembled WGS sequence"/>
</dbReference>
<comment type="similarity">
    <text evidence="1">Belongs to the LysR transcriptional regulatory family.</text>
</comment>
<dbReference type="InterPro" id="IPR036388">
    <property type="entry name" value="WH-like_DNA-bd_sf"/>
</dbReference>
<protein>
    <submittedName>
        <fullName evidence="6">DNA-binding transcriptional LysR family regulator</fullName>
    </submittedName>
</protein>
<evidence type="ECO:0000256" key="1">
    <source>
        <dbReference type="ARBA" id="ARBA00009437"/>
    </source>
</evidence>
<name>A0A7W7PIR0_STRNE</name>
<comment type="caution">
    <text evidence="6">The sequence shown here is derived from an EMBL/GenBank/DDBJ whole genome shotgun (WGS) entry which is preliminary data.</text>
</comment>
<dbReference type="GO" id="GO:0003700">
    <property type="term" value="F:DNA-binding transcription factor activity"/>
    <property type="evidence" value="ECO:0007669"/>
    <property type="project" value="InterPro"/>
</dbReference>